<gene>
    <name evidence="1" type="ORF">Thert_02380</name>
</gene>
<evidence type="ECO:0000313" key="2">
    <source>
        <dbReference type="Proteomes" id="UP000214975"/>
    </source>
</evidence>
<proteinExistence type="predicted"/>
<name>A0A223I155_THETR</name>
<accession>A0A223I155</accession>
<organism evidence="1 2">
    <name type="scientific">Thermoanaerobacterium thermosaccharolyticum</name>
    <name type="common">Clostridium thermosaccharolyticum</name>
    <dbReference type="NCBI Taxonomy" id="1517"/>
    <lineage>
        <taxon>Bacteria</taxon>
        <taxon>Bacillati</taxon>
        <taxon>Bacillota</taxon>
        <taxon>Clostridia</taxon>
        <taxon>Thermoanaerobacterales</taxon>
        <taxon>Thermoanaerobacteraceae</taxon>
        <taxon>Thermoanaerobacterium</taxon>
    </lineage>
</organism>
<dbReference type="AlphaFoldDB" id="A0A223I155"/>
<dbReference type="Proteomes" id="UP000214975">
    <property type="component" value="Chromosome"/>
</dbReference>
<evidence type="ECO:0000313" key="1">
    <source>
        <dbReference type="EMBL" id="AST58284.1"/>
    </source>
</evidence>
<sequence>MSDANWLRRKPLFVALDLLKAAKNAVITEPYVLFDTWFCSPVP</sequence>
<protein>
    <submittedName>
        <fullName evidence="1">Transposase IS4 family protein</fullName>
    </submittedName>
</protein>
<dbReference type="EMBL" id="CP016893">
    <property type="protein sequence ID" value="AST58284.1"/>
    <property type="molecule type" value="Genomic_DNA"/>
</dbReference>
<reference evidence="1 2" key="1">
    <citation type="submission" date="2016-08" db="EMBL/GenBank/DDBJ databases">
        <title>A novel genetic cassette of butanologenic Thermoanaerobacterium thermosaccharolyticum that directly convert cellulose to butanol.</title>
        <authorList>
            <person name="Li T."/>
            <person name="He J."/>
        </authorList>
    </citation>
    <scope>NUCLEOTIDE SEQUENCE [LARGE SCALE GENOMIC DNA]</scope>
    <source>
        <strain evidence="1 2">TG57</strain>
    </source>
</reference>